<comment type="similarity">
    <text evidence="2 7 8">Belongs to the GPI family.</text>
</comment>
<comment type="subcellular location">
    <subcellularLocation>
        <location evidence="7">Cytoplasm</location>
    </subcellularLocation>
</comment>
<comment type="catalytic activity">
    <reaction evidence="6 7 8">
        <text>alpha-D-glucose 6-phosphate = beta-D-fructose 6-phosphate</text>
        <dbReference type="Rhea" id="RHEA:11816"/>
        <dbReference type="ChEBI" id="CHEBI:57634"/>
        <dbReference type="ChEBI" id="CHEBI:58225"/>
        <dbReference type="EC" id="5.3.1.9"/>
    </reaction>
</comment>
<dbReference type="AlphaFoldDB" id="A0A6S7BVC3"/>
<dbReference type="UniPathway" id="UPA00138"/>
<dbReference type="InterPro" id="IPR046348">
    <property type="entry name" value="SIS_dom_sf"/>
</dbReference>
<evidence type="ECO:0000256" key="3">
    <source>
        <dbReference type="ARBA" id="ARBA00022432"/>
    </source>
</evidence>
<dbReference type="PANTHER" id="PTHR11469">
    <property type="entry name" value="GLUCOSE-6-PHOSPHATE ISOMERASE"/>
    <property type="match status" value="1"/>
</dbReference>
<gene>
    <name evidence="9" type="primary">pgi_3</name>
    <name evidence="7" type="synonym">pgi</name>
    <name evidence="9" type="ORF">LMG26690_04699</name>
</gene>
<dbReference type="Gene3D" id="1.10.1390.10">
    <property type="match status" value="1"/>
</dbReference>
<dbReference type="GO" id="GO:0006096">
    <property type="term" value="P:glycolytic process"/>
    <property type="evidence" value="ECO:0007669"/>
    <property type="project" value="UniProtKB-UniRule"/>
</dbReference>
<evidence type="ECO:0000256" key="1">
    <source>
        <dbReference type="ARBA" id="ARBA00004926"/>
    </source>
</evidence>
<organism evidence="9 10">
    <name type="scientific">Achromobacter animicus</name>
    <dbReference type="NCBI Taxonomy" id="1389935"/>
    <lineage>
        <taxon>Bacteria</taxon>
        <taxon>Pseudomonadati</taxon>
        <taxon>Pseudomonadota</taxon>
        <taxon>Betaproteobacteria</taxon>
        <taxon>Burkholderiales</taxon>
        <taxon>Alcaligenaceae</taxon>
        <taxon>Achromobacter</taxon>
    </lineage>
</organism>
<keyword evidence="5 7" id="KW-0413">Isomerase</keyword>
<keyword evidence="10" id="KW-1185">Reference proteome</keyword>
<dbReference type="InterPro" id="IPR018189">
    <property type="entry name" value="Phosphoglucose_isomerase_CS"/>
</dbReference>
<dbReference type="Proteomes" id="UP000494214">
    <property type="component" value="Unassembled WGS sequence"/>
</dbReference>
<dbReference type="EC" id="5.3.1.9" evidence="7"/>
<evidence type="ECO:0000256" key="4">
    <source>
        <dbReference type="ARBA" id="ARBA00023152"/>
    </source>
</evidence>
<dbReference type="Gene3D" id="3.40.50.10490">
    <property type="entry name" value="Glucose-6-phosphate isomerase like protein, domain 1"/>
    <property type="match status" value="2"/>
</dbReference>
<dbReference type="NCBIfam" id="NF001211">
    <property type="entry name" value="PRK00179.1"/>
    <property type="match status" value="1"/>
</dbReference>
<feature type="active site" evidence="7">
    <location>
        <position position="392"/>
    </location>
</feature>
<name>A0A6S7BVC3_9BURK</name>
<keyword evidence="7" id="KW-0963">Cytoplasm</keyword>
<keyword evidence="3 7" id="KW-0312">Gluconeogenesis</keyword>
<dbReference type="CDD" id="cd05015">
    <property type="entry name" value="SIS_PGI_1"/>
    <property type="match status" value="1"/>
</dbReference>
<comment type="function">
    <text evidence="7">Catalyzes the reversible isomerization of glucose-6-phosphate to fructose-6-phosphate.</text>
</comment>
<reference evidence="9 10" key="1">
    <citation type="submission" date="2020-04" db="EMBL/GenBank/DDBJ databases">
        <authorList>
            <person name="De Canck E."/>
        </authorList>
    </citation>
    <scope>NUCLEOTIDE SEQUENCE [LARGE SCALE GENOMIC DNA]</scope>
    <source>
        <strain evidence="9 10">LMG 26690</strain>
    </source>
</reference>
<dbReference type="EMBL" id="CADIJM010000014">
    <property type="protein sequence ID" value="CAB3730056.1"/>
    <property type="molecule type" value="Genomic_DNA"/>
</dbReference>
<evidence type="ECO:0000256" key="5">
    <source>
        <dbReference type="ARBA" id="ARBA00023235"/>
    </source>
</evidence>
<evidence type="ECO:0000313" key="10">
    <source>
        <dbReference type="Proteomes" id="UP000494214"/>
    </source>
</evidence>
<dbReference type="PROSITE" id="PS51463">
    <property type="entry name" value="P_GLUCOSE_ISOMERASE_3"/>
    <property type="match status" value="1"/>
</dbReference>
<feature type="active site" description="Proton donor" evidence="7">
    <location>
        <position position="361"/>
    </location>
</feature>
<feature type="active site" evidence="7">
    <location>
        <position position="512"/>
    </location>
</feature>
<dbReference type="GO" id="GO:0048029">
    <property type="term" value="F:monosaccharide binding"/>
    <property type="evidence" value="ECO:0007669"/>
    <property type="project" value="TreeGrafter"/>
</dbReference>
<evidence type="ECO:0000256" key="6">
    <source>
        <dbReference type="ARBA" id="ARBA00029321"/>
    </source>
</evidence>
<dbReference type="InterPro" id="IPR001672">
    <property type="entry name" value="G6P_Isomerase"/>
</dbReference>
<comment type="pathway">
    <text evidence="7">Carbohydrate biosynthesis; gluconeogenesis.</text>
</comment>
<dbReference type="PRINTS" id="PR00662">
    <property type="entry name" value="G6PISOMERASE"/>
</dbReference>
<protein>
    <recommendedName>
        <fullName evidence="7">Glucose-6-phosphate isomerase</fullName>
        <shortName evidence="7">GPI</shortName>
        <ecNumber evidence="7">5.3.1.9</ecNumber>
    </recommendedName>
    <alternativeName>
        <fullName evidence="7">Phosphoglucose isomerase</fullName>
        <shortName evidence="7">PGI</shortName>
    </alternativeName>
    <alternativeName>
        <fullName evidence="7">Phosphohexose isomerase</fullName>
        <shortName evidence="7">PHI</shortName>
    </alternativeName>
</protein>
<dbReference type="UniPathway" id="UPA00109">
    <property type="reaction ID" value="UER00181"/>
</dbReference>
<dbReference type="GO" id="GO:0005829">
    <property type="term" value="C:cytosol"/>
    <property type="evidence" value="ECO:0007669"/>
    <property type="project" value="TreeGrafter"/>
</dbReference>
<dbReference type="SUPFAM" id="SSF53697">
    <property type="entry name" value="SIS domain"/>
    <property type="match status" value="1"/>
</dbReference>
<evidence type="ECO:0000256" key="7">
    <source>
        <dbReference type="HAMAP-Rule" id="MF_00473"/>
    </source>
</evidence>
<proteinExistence type="inferred from homology"/>
<dbReference type="GO" id="GO:0097367">
    <property type="term" value="F:carbohydrate derivative binding"/>
    <property type="evidence" value="ECO:0007669"/>
    <property type="project" value="InterPro"/>
</dbReference>
<dbReference type="GO" id="GO:0006094">
    <property type="term" value="P:gluconeogenesis"/>
    <property type="evidence" value="ECO:0007669"/>
    <property type="project" value="UniProtKB-UniRule"/>
</dbReference>
<dbReference type="InterPro" id="IPR023096">
    <property type="entry name" value="G6P_Isomerase_C"/>
</dbReference>
<dbReference type="GO" id="GO:0051156">
    <property type="term" value="P:glucose 6-phosphate metabolic process"/>
    <property type="evidence" value="ECO:0007669"/>
    <property type="project" value="TreeGrafter"/>
</dbReference>
<dbReference type="Pfam" id="PF00342">
    <property type="entry name" value="PGI"/>
    <property type="match status" value="1"/>
</dbReference>
<evidence type="ECO:0000256" key="8">
    <source>
        <dbReference type="RuleBase" id="RU000612"/>
    </source>
</evidence>
<sequence length="558" mass="60731">MVRRATGGPSDVSLSHTWQTLAEHLDEVRPRHLRDLFQLDPERGQRFSEEAAGWYLDYSKNRITRRTLELLLRLACTSRLPAKIDAMFNGDPVNSSEGRAALHVALRMPADASVRVDGRDVVPDVQRVLRRMENFAGKVRSGTWFGGTGKKIRNIVNLGIGGSAIGVGMACAALQHYGRRDMQFRFVSNMDGADFFLATRDLDPRETLFIVCSKTFHTPETLRNAAAARAWCLEDIQDEGALRAHFVAVTGNRDAAIAAGFAPEHVFDVWDWVNGRYSLCSAMGLALLTAIGPAAFREMLAGFHDMDTHFLSAPMKQNLPVLLGLMGVWNNNFLGARSVAILPYAHDLRRFPSYVQQLMMESNGKSVTQDGAPVGSITSPVYWGACGTNGQHSFHQLLHQGTQIVPCDFIGFLSPLPSSAGGHEELLANMYAQAQALAFGRPLDEGGGPGDAQARGKHRQVQGNRPSNTLLAAKLTPRSLGALVALYEHSVFTQGVIWDIDSFDQWGVELGKTLAAHIAQALGAGQAHAQGLDSSTRALVQKYLDAKAAGAMCASERT</sequence>
<dbReference type="InterPro" id="IPR035476">
    <property type="entry name" value="SIS_PGI_1"/>
</dbReference>
<keyword evidence="4 7" id="KW-0324">Glycolysis</keyword>
<dbReference type="InterPro" id="IPR035482">
    <property type="entry name" value="SIS_PGI_2"/>
</dbReference>
<evidence type="ECO:0000313" key="9">
    <source>
        <dbReference type="EMBL" id="CAB3730056.1"/>
    </source>
</evidence>
<dbReference type="CDD" id="cd05016">
    <property type="entry name" value="SIS_PGI_2"/>
    <property type="match status" value="1"/>
</dbReference>
<dbReference type="HAMAP" id="MF_00473">
    <property type="entry name" value="G6P_isomerase"/>
    <property type="match status" value="1"/>
</dbReference>
<evidence type="ECO:0000256" key="2">
    <source>
        <dbReference type="ARBA" id="ARBA00006604"/>
    </source>
</evidence>
<comment type="pathway">
    <text evidence="1 7 8">Carbohydrate degradation; glycolysis; D-glyceraldehyde 3-phosphate and glycerone phosphate from D-glucose: step 2/4.</text>
</comment>
<accession>A0A6S7BVC3</accession>
<dbReference type="PROSITE" id="PS00174">
    <property type="entry name" value="P_GLUCOSE_ISOMERASE_2"/>
    <property type="match status" value="1"/>
</dbReference>
<dbReference type="GO" id="GO:0004347">
    <property type="term" value="F:glucose-6-phosphate isomerase activity"/>
    <property type="evidence" value="ECO:0007669"/>
    <property type="project" value="UniProtKB-UniRule"/>
</dbReference>
<dbReference type="PANTHER" id="PTHR11469:SF1">
    <property type="entry name" value="GLUCOSE-6-PHOSPHATE ISOMERASE"/>
    <property type="match status" value="1"/>
</dbReference>
<dbReference type="RefSeq" id="WP_175125300.1">
    <property type="nucleotide sequence ID" value="NZ_CADIJM010000014.1"/>
</dbReference>